<dbReference type="SUPFAM" id="SSF52047">
    <property type="entry name" value="RNI-like"/>
    <property type="match status" value="1"/>
</dbReference>
<evidence type="ECO:0000313" key="2">
    <source>
        <dbReference type="RefSeq" id="XP_030373324.1"/>
    </source>
</evidence>
<reference evidence="2" key="1">
    <citation type="submission" date="2025-08" db="UniProtKB">
        <authorList>
            <consortium name="RefSeq"/>
        </authorList>
    </citation>
    <scope>IDENTIFICATION</scope>
    <source>
        <strain evidence="2">11010-0011.00</strain>
        <tissue evidence="2">Whole body</tissue>
    </source>
</reference>
<dbReference type="Proteomes" id="UP000504634">
    <property type="component" value="Unplaced"/>
</dbReference>
<evidence type="ECO:0000313" key="1">
    <source>
        <dbReference type="Proteomes" id="UP000504634"/>
    </source>
</evidence>
<dbReference type="InterPro" id="IPR032675">
    <property type="entry name" value="LRR_dom_sf"/>
</dbReference>
<proteinExistence type="predicted"/>
<dbReference type="RefSeq" id="XP_030373324.1">
    <property type="nucleotide sequence ID" value="XM_030517464.1"/>
</dbReference>
<dbReference type="Gene3D" id="3.80.10.10">
    <property type="entry name" value="Ribonuclease Inhibitor"/>
    <property type="match status" value="1"/>
</dbReference>
<gene>
    <name evidence="2" type="primary">LOC115623223</name>
</gene>
<dbReference type="GeneID" id="115623223"/>
<name>A0A6J2TBB8_DROLE</name>
<accession>A0A6J2TBB8</accession>
<organism evidence="1 2">
    <name type="scientific">Drosophila lebanonensis</name>
    <name type="common">Fruit fly</name>
    <name type="synonym">Scaptodrosophila lebanonensis</name>
    <dbReference type="NCBI Taxonomy" id="7225"/>
    <lineage>
        <taxon>Eukaryota</taxon>
        <taxon>Metazoa</taxon>
        <taxon>Ecdysozoa</taxon>
        <taxon>Arthropoda</taxon>
        <taxon>Hexapoda</taxon>
        <taxon>Insecta</taxon>
        <taxon>Pterygota</taxon>
        <taxon>Neoptera</taxon>
        <taxon>Endopterygota</taxon>
        <taxon>Diptera</taxon>
        <taxon>Brachycera</taxon>
        <taxon>Muscomorpha</taxon>
        <taxon>Ephydroidea</taxon>
        <taxon>Drosophilidae</taxon>
        <taxon>Scaptodrosophila</taxon>
    </lineage>
</organism>
<keyword evidence="1" id="KW-1185">Reference proteome</keyword>
<protein>
    <submittedName>
        <fullName evidence="2">Uncharacterized protein LOC115623223</fullName>
    </submittedName>
</protein>
<sequence>MKDCKNIVDLNLDILQLIFDQLTRVDQLNLARTHPIFCDAFAYLYREKLFKEVYEFQLPTVEDWRYFLPLCGSGVQSLYTYSCTDQMVELALQFCPKLELISILSYGFSNIQHNLLQIKTLQEIELINFSSQKNSLIELLHELPKLRILRLKNCKFDDLFQIKYLTQLEELEVRLKHDCYKKKPVTEIDSHEMMQDLPDRQQFEQFLDICEPLKKLRSLSINLPHIDAKAIQELSLKCPLLINLELWMDVAIDRSELPIIPKLNLTLRK</sequence>
<dbReference type="AlphaFoldDB" id="A0A6J2TBB8"/>
<dbReference type="OrthoDB" id="7860491at2759"/>